<dbReference type="InterPro" id="IPR011009">
    <property type="entry name" value="Kinase-like_dom_sf"/>
</dbReference>
<dbReference type="InterPro" id="IPR000719">
    <property type="entry name" value="Prot_kinase_dom"/>
</dbReference>
<protein>
    <recommendedName>
        <fullName evidence="3">Protein kinase domain-containing protein</fullName>
    </recommendedName>
</protein>
<dbReference type="SUPFAM" id="SSF56112">
    <property type="entry name" value="Protein kinase-like (PK-like)"/>
    <property type="match status" value="1"/>
</dbReference>
<keyword evidence="5" id="KW-1185">Reference proteome</keyword>
<accession>A0A5S9R4T6</accession>
<dbReference type="InterPro" id="IPR050154">
    <property type="entry name" value="UbiB_kinase"/>
</dbReference>
<dbReference type="PANTHER" id="PTHR10566:SF113">
    <property type="entry name" value="PROTEIN ACTIVITY OF BC1 COMPLEX KINASE 7, CHLOROPLASTIC"/>
    <property type="match status" value="1"/>
</dbReference>
<feature type="region of interest" description="Disordered" evidence="2">
    <location>
        <begin position="443"/>
        <end position="480"/>
    </location>
</feature>
<gene>
    <name evidence="4" type="ORF">AELLOGFF_05669</name>
</gene>
<evidence type="ECO:0000256" key="1">
    <source>
        <dbReference type="ARBA" id="ARBA00009670"/>
    </source>
</evidence>
<evidence type="ECO:0000313" key="5">
    <source>
        <dbReference type="Proteomes" id="UP000430146"/>
    </source>
</evidence>
<evidence type="ECO:0000313" key="4">
    <source>
        <dbReference type="EMBL" id="CAA0130109.1"/>
    </source>
</evidence>
<evidence type="ECO:0000259" key="3">
    <source>
        <dbReference type="PROSITE" id="PS50011"/>
    </source>
</evidence>
<organism evidence="4 5">
    <name type="scientific">Mycolicibacterium vanbaalenii</name>
    <name type="common">Mycobacterium vanbaalenii</name>
    <dbReference type="NCBI Taxonomy" id="110539"/>
    <lineage>
        <taxon>Bacteria</taxon>
        <taxon>Bacillati</taxon>
        <taxon>Actinomycetota</taxon>
        <taxon>Actinomycetes</taxon>
        <taxon>Mycobacteriales</taxon>
        <taxon>Mycobacteriaceae</taxon>
        <taxon>Mycolicibacterium</taxon>
    </lineage>
</organism>
<dbReference type="EMBL" id="CACSIP010000038">
    <property type="protein sequence ID" value="CAA0130109.1"/>
    <property type="molecule type" value="Genomic_DNA"/>
</dbReference>
<dbReference type="GO" id="GO:0004672">
    <property type="term" value="F:protein kinase activity"/>
    <property type="evidence" value="ECO:0007669"/>
    <property type="project" value="InterPro"/>
</dbReference>
<dbReference type="PROSITE" id="PS50011">
    <property type="entry name" value="PROTEIN_KINASE_DOM"/>
    <property type="match status" value="1"/>
</dbReference>
<comment type="similarity">
    <text evidence="1">Belongs to the protein kinase superfamily. ADCK protein kinase family.</text>
</comment>
<dbReference type="InterPro" id="IPR004147">
    <property type="entry name" value="ABC1_dom"/>
</dbReference>
<dbReference type="Proteomes" id="UP000430146">
    <property type="component" value="Unassembled WGS sequence"/>
</dbReference>
<name>A0A5S9R4T6_MYCVN</name>
<reference evidence="4 5" key="1">
    <citation type="submission" date="2019-11" db="EMBL/GenBank/DDBJ databases">
        <authorList>
            <person name="Holert J."/>
        </authorList>
    </citation>
    <scope>NUCLEOTIDE SEQUENCE [LARGE SCALE GENOMIC DNA]</scope>
    <source>
        <strain evidence="4">BC8_1</strain>
    </source>
</reference>
<dbReference type="PANTHER" id="PTHR10566">
    <property type="entry name" value="CHAPERONE-ACTIVITY OF BC1 COMPLEX CABC1 -RELATED"/>
    <property type="match status" value="1"/>
</dbReference>
<proteinExistence type="inferred from homology"/>
<feature type="domain" description="Protein kinase" evidence="3">
    <location>
        <begin position="118"/>
        <end position="470"/>
    </location>
</feature>
<dbReference type="CDD" id="cd05121">
    <property type="entry name" value="ABC1_ADCK3-like"/>
    <property type="match status" value="1"/>
</dbReference>
<feature type="compositionally biased region" description="Basic and acidic residues" evidence="2">
    <location>
        <begin position="443"/>
        <end position="473"/>
    </location>
</feature>
<dbReference type="GO" id="GO:0005524">
    <property type="term" value="F:ATP binding"/>
    <property type="evidence" value="ECO:0007669"/>
    <property type="project" value="InterPro"/>
</dbReference>
<evidence type="ECO:0000256" key="2">
    <source>
        <dbReference type="SAM" id="MobiDB-lite"/>
    </source>
</evidence>
<dbReference type="AlphaFoldDB" id="A0A5S9R4T6"/>
<sequence length="480" mass="53857">MTKQTQHREVAKLDRVPLPVEAARVGVTGWQVTRTGARVVGKLAGRGSLQQKIVQQIPQAFADLGPTYVKFGQIIASSPGAFGEPLSREFRSLLDRVPAADSDAIHKLFREDLGDEPANLFKSFDEKPFASASIAQVHYATLHSGEEVVVKIQRPGIRRRVAADLQILKRGARLVEFAKLGQRLSAQDVVADFADNLAEELDFRLEAQSMDAWVAHMHASPLGKNIRVPQVYWDLTSERVLTMERVTGVRIDDVAAIRKKGFDGTELVKALLFSLFEGGLRHGLFHGDLHAGNLYVDDDGKIVFFDFGIMGRIDPRTRWLLRELVHALLVKKDHATAGKIVVMMGAVGTVKPEAQAAKDLEKFATPLTMTSLGDLSYAEIGKQLSTLAEAYDVKLPRELVLIGKQFLYVERYMKLLAPRWQMMSDPQLTGYFANFMVEISREHNNADERLREEPPEDERLREEPPEDERLREEPTEDLEV</sequence>
<dbReference type="Pfam" id="PF03109">
    <property type="entry name" value="ABC1"/>
    <property type="match status" value="1"/>
</dbReference>